<accession>A0ABN9RI37</accession>
<feature type="compositionally biased region" description="Pro residues" evidence="1">
    <location>
        <begin position="88"/>
        <end position="102"/>
    </location>
</feature>
<dbReference type="Proteomes" id="UP001189429">
    <property type="component" value="Unassembled WGS sequence"/>
</dbReference>
<proteinExistence type="predicted"/>
<comment type="caution">
    <text evidence="2">The sequence shown here is derived from an EMBL/GenBank/DDBJ whole genome shotgun (WGS) entry which is preliminary data.</text>
</comment>
<evidence type="ECO:0000256" key="1">
    <source>
        <dbReference type="SAM" id="MobiDB-lite"/>
    </source>
</evidence>
<dbReference type="EMBL" id="CAUYUJ010006681">
    <property type="protein sequence ID" value="CAK0818278.1"/>
    <property type="molecule type" value="Genomic_DNA"/>
</dbReference>
<feature type="region of interest" description="Disordered" evidence="1">
    <location>
        <begin position="40"/>
        <end position="102"/>
    </location>
</feature>
<reference evidence="2" key="1">
    <citation type="submission" date="2023-10" db="EMBL/GenBank/DDBJ databases">
        <authorList>
            <person name="Chen Y."/>
            <person name="Shah S."/>
            <person name="Dougan E. K."/>
            <person name="Thang M."/>
            <person name="Chan C."/>
        </authorList>
    </citation>
    <scope>NUCLEOTIDE SEQUENCE [LARGE SCALE GENOMIC DNA]</scope>
</reference>
<name>A0ABN9RI37_9DINO</name>
<protein>
    <submittedName>
        <fullName evidence="2">Uncharacterized protein</fullName>
    </submittedName>
</protein>
<organism evidence="2 3">
    <name type="scientific">Prorocentrum cordatum</name>
    <dbReference type="NCBI Taxonomy" id="2364126"/>
    <lineage>
        <taxon>Eukaryota</taxon>
        <taxon>Sar</taxon>
        <taxon>Alveolata</taxon>
        <taxon>Dinophyceae</taxon>
        <taxon>Prorocentrales</taxon>
        <taxon>Prorocentraceae</taxon>
        <taxon>Prorocentrum</taxon>
    </lineage>
</organism>
<sequence>MQAVLRLTAQAALAARRPSGHAASNSKPRGLWKSVVLHRRPAQKAHENTGKNPLGPRLGGRRAASALQAGRWTQTPPPPAQSQGPAPLMQPAPISVPRPPTN</sequence>
<keyword evidence="3" id="KW-1185">Reference proteome</keyword>
<gene>
    <name evidence="2" type="ORF">PCOR1329_LOCUS20619</name>
</gene>
<evidence type="ECO:0000313" key="3">
    <source>
        <dbReference type="Proteomes" id="UP001189429"/>
    </source>
</evidence>
<evidence type="ECO:0000313" key="2">
    <source>
        <dbReference type="EMBL" id="CAK0818278.1"/>
    </source>
</evidence>